<keyword evidence="1" id="KW-0521">NADP</keyword>
<proteinExistence type="predicted"/>
<dbReference type="InterPro" id="IPR036291">
    <property type="entry name" value="NAD(P)-bd_dom_sf"/>
</dbReference>
<dbReference type="CDD" id="cd05286">
    <property type="entry name" value="QOR2"/>
    <property type="match status" value="1"/>
</dbReference>
<dbReference type="SUPFAM" id="SSF51735">
    <property type="entry name" value="NAD(P)-binding Rossmann-fold domains"/>
    <property type="match status" value="1"/>
</dbReference>
<dbReference type="PANTHER" id="PTHR48106:SF13">
    <property type="entry name" value="QUINONE OXIDOREDUCTASE-RELATED"/>
    <property type="match status" value="1"/>
</dbReference>
<dbReference type="InterPro" id="IPR011032">
    <property type="entry name" value="GroES-like_sf"/>
</dbReference>
<dbReference type="InterPro" id="IPR047618">
    <property type="entry name" value="QOR-like"/>
</dbReference>
<feature type="domain" description="Enoyl reductase (ER)" evidence="3">
    <location>
        <begin position="15"/>
        <end position="312"/>
    </location>
</feature>
<gene>
    <name evidence="4" type="ORF">BDW59DRAFT_159595</name>
</gene>
<sequence length="314" mass="33247">MSSPNMRAALLSQLGGSEGFKVSTSVPIPIPSKGTVLIKNTVASVNYVDVSDLILGQEAAGVVAAVPEDGSSGHLQVGHRVVWLWQDGYAQYTVVPASQVIKIPAGVSDEDAAGVFLTGITALALITDAHPVQSGQTVLVHAAVGGVGLLLCQVLRNRGVTLIGTAGGPGKCELAKRYGAAHVVDYQDEKDWATKALLVDKVYDGVGKDTWEGSFQAVKAFGKVDFIGNASGPIPPIPVERLAVKNISVMRPALKNYIARAGRMELYGTEALDLVAKGKWVVHKHDRVYSLEDVERAHRDLEGRGTVGKLLIKL</sequence>
<dbReference type="EMBL" id="JBFXLS010000020">
    <property type="protein sequence ID" value="KAL2828392.1"/>
    <property type="molecule type" value="Genomic_DNA"/>
</dbReference>
<reference evidence="4 5" key="1">
    <citation type="submission" date="2024-07" db="EMBL/GenBank/DDBJ databases">
        <title>Section-level genome sequencing and comparative genomics of Aspergillus sections Usti and Cavernicolus.</title>
        <authorList>
            <consortium name="Lawrence Berkeley National Laboratory"/>
            <person name="Nybo J.L."/>
            <person name="Vesth T.C."/>
            <person name="Theobald S."/>
            <person name="Frisvad J.C."/>
            <person name="Larsen T.O."/>
            <person name="Kjaerboelling I."/>
            <person name="Rothschild-Mancinelli K."/>
            <person name="Lyhne E.K."/>
            <person name="Kogle M.E."/>
            <person name="Barry K."/>
            <person name="Clum A."/>
            <person name="Na H."/>
            <person name="Ledsgaard L."/>
            <person name="Lin J."/>
            <person name="Lipzen A."/>
            <person name="Kuo A."/>
            <person name="Riley R."/>
            <person name="Mondo S."/>
            <person name="LaButti K."/>
            <person name="Haridas S."/>
            <person name="Pangalinan J."/>
            <person name="Salamov A.A."/>
            <person name="Simmons B.A."/>
            <person name="Magnuson J.K."/>
            <person name="Chen J."/>
            <person name="Drula E."/>
            <person name="Henrissat B."/>
            <person name="Wiebenga A."/>
            <person name="Lubbers R.J."/>
            <person name="Gomes A.C."/>
            <person name="Makela M.R."/>
            <person name="Stajich J."/>
            <person name="Grigoriev I.V."/>
            <person name="Mortensen U.H."/>
            <person name="De vries R.P."/>
            <person name="Baker S.E."/>
            <person name="Andersen M.R."/>
        </authorList>
    </citation>
    <scope>NUCLEOTIDE SEQUENCE [LARGE SCALE GENOMIC DNA]</scope>
    <source>
        <strain evidence="4 5">CBS 600.67</strain>
    </source>
</reference>
<name>A0ABR4ILB3_9EURO</name>
<evidence type="ECO:0000256" key="1">
    <source>
        <dbReference type="ARBA" id="ARBA00022857"/>
    </source>
</evidence>
<protein>
    <recommendedName>
        <fullName evidence="3">Enoyl reductase (ER) domain-containing protein</fullName>
    </recommendedName>
</protein>
<organism evidence="4 5">
    <name type="scientific">Aspergillus cavernicola</name>
    <dbReference type="NCBI Taxonomy" id="176166"/>
    <lineage>
        <taxon>Eukaryota</taxon>
        <taxon>Fungi</taxon>
        <taxon>Dikarya</taxon>
        <taxon>Ascomycota</taxon>
        <taxon>Pezizomycotina</taxon>
        <taxon>Eurotiomycetes</taxon>
        <taxon>Eurotiomycetidae</taxon>
        <taxon>Eurotiales</taxon>
        <taxon>Aspergillaceae</taxon>
        <taxon>Aspergillus</taxon>
        <taxon>Aspergillus subgen. Nidulantes</taxon>
    </lineage>
</organism>
<dbReference type="Gene3D" id="3.40.50.720">
    <property type="entry name" value="NAD(P)-binding Rossmann-like Domain"/>
    <property type="match status" value="1"/>
</dbReference>
<comment type="caution">
    <text evidence="4">The sequence shown here is derived from an EMBL/GenBank/DDBJ whole genome shotgun (WGS) entry which is preliminary data.</text>
</comment>
<evidence type="ECO:0000313" key="4">
    <source>
        <dbReference type="EMBL" id="KAL2828392.1"/>
    </source>
</evidence>
<dbReference type="SUPFAM" id="SSF50129">
    <property type="entry name" value="GroES-like"/>
    <property type="match status" value="1"/>
</dbReference>
<evidence type="ECO:0000313" key="5">
    <source>
        <dbReference type="Proteomes" id="UP001610335"/>
    </source>
</evidence>
<dbReference type="PANTHER" id="PTHR48106">
    <property type="entry name" value="QUINONE OXIDOREDUCTASE PIG3-RELATED"/>
    <property type="match status" value="1"/>
</dbReference>
<evidence type="ECO:0000259" key="3">
    <source>
        <dbReference type="SMART" id="SM00829"/>
    </source>
</evidence>
<dbReference type="SMART" id="SM00829">
    <property type="entry name" value="PKS_ER"/>
    <property type="match status" value="1"/>
</dbReference>
<accession>A0ABR4ILB3</accession>
<dbReference type="InterPro" id="IPR013154">
    <property type="entry name" value="ADH-like_N"/>
</dbReference>
<dbReference type="InterPro" id="IPR013149">
    <property type="entry name" value="ADH-like_C"/>
</dbReference>
<dbReference type="Pfam" id="PF00107">
    <property type="entry name" value="ADH_zinc_N"/>
    <property type="match status" value="1"/>
</dbReference>
<dbReference type="Proteomes" id="UP001610335">
    <property type="component" value="Unassembled WGS sequence"/>
</dbReference>
<dbReference type="InterPro" id="IPR020843">
    <property type="entry name" value="ER"/>
</dbReference>
<dbReference type="Gene3D" id="3.90.180.10">
    <property type="entry name" value="Medium-chain alcohol dehydrogenases, catalytic domain"/>
    <property type="match status" value="1"/>
</dbReference>
<dbReference type="Pfam" id="PF08240">
    <property type="entry name" value="ADH_N"/>
    <property type="match status" value="1"/>
</dbReference>
<evidence type="ECO:0000256" key="2">
    <source>
        <dbReference type="ARBA" id="ARBA00023002"/>
    </source>
</evidence>
<keyword evidence="2" id="KW-0560">Oxidoreductase</keyword>
<keyword evidence="5" id="KW-1185">Reference proteome</keyword>